<gene>
    <name evidence="5" type="primary">cya_7</name>
    <name evidence="5" type="ORF">ROA7745_03841</name>
</gene>
<name>A0A1X7BXJ2_9RHOB</name>
<dbReference type="SUPFAM" id="SSF51120">
    <property type="entry name" value="beta-Roll"/>
    <property type="match status" value="3"/>
</dbReference>
<dbReference type="Gene3D" id="2.150.10.10">
    <property type="entry name" value="Serralysin-like metalloprotease, C-terminal"/>
    <property type="match status" value="3"/>
</dbReference>
<dbReference type="OrthoDB" id="6305173at2"/>
<evidence type="ECO:0000259" key="4">
    <source>
        <dbReference type="Pfam" id="PF13403"/>
    </source>
</evidence>
<dbReference type="InterPro" id="IPR018511">
    <property type="entry name" value="Hemolysin-typ_Ca-bd_CS"/>
</dbReference>
<feature type="region of interest" description="Disordered" evidence="3">
    <location>
        <begin position="810"/>
        <end position="847"/>
    </location>
</feature>
<dbReference type="InterPro" id="IPR001343">
    <property type="entry name" value="Hemolysn_Ca-bd"/>
</dbReference>
<feature type="compositionally biased region" description="Low complexity" evidence="3">
    <location>
        <begin position="818"/>
        <end position="827"/>
    </location>
</feature>
<comment type="subcellular location">
    <subcellularLocation>
        <location evidence="1">Secreted</location>
    </subcellularLocation>
</comment>
<feature type="domain" description="Hedgehog/Intein (Hint)" evidence="4">
    <location>
        <begin position="943"/>
        <end position="1082"/>
    </location>
</feature>
<dbReference type="GO" id="GO:0005509">
    <property type="term" value="F:calcium ion binding"/>
    <property type="evidence" value="ECO:0007669"/>
    <property type="project" value="InterPro"/>
</dbReference>
<dbReference type="InterPro" id="IPR011049">
    <property type="entry name" value="Serralysin-like_metalloprot_C"/>
</dbReference>
<dbReference type="RefSeq" id="WP_085801907.1">
    <property type="nucleotide sequence ID" value="NZ_FWXB01000019.1"/>
</dbReference>
<reference evidence="5 6" key="1">
    <citation type="submission" date="2017-03" db="EMBL/GenBank/DDBJ databases">
        <authorList>
            <person name="Afonso C.L."/>
            <person name="Miller P.J."/>
            <person name="Scott M.A."/>
            <person name="Spackman E."/>
            <person name="Goraichik I."/>
            <person name="Dimitrov K.M."/>
            <person name="Suarez D.L."/>
            <person name="Swayne D.E."/>
        </authorList>
    </citation>
    <scope>NUCLEOTIDE SEQUENCE [LARGE SCALE GENOMIC DNA]</scope>
    <source>
        <strain evidence="5 6">CECT 7745</strain>
    </source>
</reference>
<evidence type="ECO:0000256" key="1">
    <source>
        <dbReference type="ARBA" id="ARBA00004613"/>
    </source>
</evidence>
<dbReference type="Gene3D" id="2.170.16.10">
    <property type="entry name" value="Hedgehog/Intein (Hint) domain"/>
    <property type="match status" value="1"/>
</dbReference>
<dbReference type="InterPro" id="IPR050557">
    <property type="entry name" value="RTX_toxin/Mannuronan_C5-epim"/>
</dbReference>
<dbReference type="InterPro" id="IPR036844">
    <property type="entry name" value="Hint_dom_sf"/>
</dbReference>
<sequence length="1145" mass="118814">MPTGYLVTLGDGSLDSGDVIGGGAISFTADGAYPTGLGSGQWTWTGEAGGFPYTNELEPGDYWLADDGNVYFVPDYGIVDFITTSTVTSAPVYTSSGDGTIMGTDGDDVIDNGYTDDDGEVVDGGDGTGTLGHEDVISAGAGDDSITAGLENDTVYGGGEADTIDGGSGDDVLYGDTDPNELAMSPVSITTSNYTDTSSGFTVTAQNVVGGVLTSADVSNISTYAGSFGASGAVSDTDSGVDAQIAYDKSSGLSEKLIVDFDHPIDELTFTTLSLQTAAFGEVGHYALYNDGALVYEADFTDSTGTGNDTILVSGHGDFDQIVFTALIQTDLTDGSDYGISDITFVPSEPAPVPGNDSIDGGAGDDLIYGEEGDDTLDGGSGADSIEGGDDADTFNLSDGFGNDTIVGGEGGTDKDTLDLSGVTEPITITYTGEESGTVSDGSDTISFSEIENIIEAGTTDYDGTTDITFGGNANVATVEKEVVPDGLTNEYKLEGDAVDSAGGNDGTVNGATTVAGNDGNALSFDEIDDYVEVPDVTMNDEFTVSFQFKIDDTTGSLFQYIYSHGDINSTNSLNIFINEASHGTDPNVLRTVIRDNDDTLDNFALDFDISSIVSDGQWHTYTLTVESGVGSKVYLDGVEQNSDSRGGDSFNPSGNLFLGAREDLNADRFFGGDLDSVKIFDKPLTSSEVTTLGSSGTVPAIEAGTIVADVTNVIDADGDIGHTFVLTDDAGGKFTIDANSGEISLVGDHDASTAYSDTVTVEVTDPSALTYSETIGISIGSDTGDDTVTGPHHQNIMYGLGGHDQLTGGSGDDAIYGGTDNDTLDGSTGGDTLVGGSGSDSLTGGTGADDYVLADGSGTDTVSDFDLTDSGDGTTVDQLNVTGLTDTEGNPVNAWDVVVTDTNGDGTGDAILTFPNGESVTLQGVLPSEVDSAPELNAMGIPCFTSGTQIATPWGKIAVEELREGDLVTTLEYGPLPVRWIASSDLGEGTAPLPENVMPVRLKPGSLGNRRPLIVSPQHCILMKDEQSGEPVYVRAKHLAEETRLASFARGRKQVTYVHVLLDKHATLISNEIPSESFYPGPMALEMLSLYSRMNLYAAFPELISGPCEKAYGARAARVLTRKELRKTVAHEMLTRLEIELLAA</sequence>
<protein>
    <submittedName>
        <fullName evidence="5">Bifunctional hemolysin/adenylate cyclase</fullName>
    </submittedName>
</protein>
<dbReference type="PANTHER" id="PTHR38340">
    <property type="entry name" value="S-LAYER PROTEIN"/>
    <property type="match status" value="1"/>
</dbReference>
<dbReference type="InterPro" id="IPR013320">
    <property type="entry name" value="ConA-like_dom_sf"/>
</dbReference>
<proteinExistence type="predicted"/>
<dbReference type="Pfam" id="PF00353">
    <property type="entry name" value="HemolysinCabind"/>
    <property type="match status" value="4"/>
</dbReference>
<accession>A0A1X7BXJ2</accession>
<dbReference type="PROSITE" id="PS00330">
    <property type="entry name" value="HEMOLYSIN_CALCIUM"/>
    <property type="match status" value="4"/>
</dbReference>
<keyword evidence="6" id="KW-1185">Reference proteome</keyword>
<keyword evidence="2" id="KW-0964">Secreted</keyword>
<evidence type="ECO:0000313" key="5">
    <source>
        <dbReference type="EMBL" id="SMC13979.1"/>
    </source>
</evidence>
<feature type="region of interest" description="Disordered" evidence="3">
    <location>
        <begin position="370"/>
        <end position="420"/>
    </location>
</feature>
<dbReference type="EMBL" id="FWXB01000019">
    <property type="protein sequence ID" value="SMC13979.1"/>
    <property type="molecule type" value="Genomic_DNA"/>
</dbReference>
<dbReference type="SUPFAM" id="SSF51294">
    <property type="entry name" value="Hedgehog/intein (Hint) domain"/>
    <property type="match status" value="1"/>
</dbReference>
<dbReference type="PRINTS" id="PR00313">
    <property type="entry name" value="CABNDNGRPT"/>
</dbReference>
<organism evidence="5 6">
    <name type="scientific">Roseovarius aestuarii</name>
    <dbReference type="NCBI Taxonomy" id="475083"/>
    <lineage>
        <taxon>Bacteria</taxon>
        <taxon>Pseudomonadati</taxon>
        <taxon>Pseudomonadota</taxon>
        <taxon>Alphaproteobacteria</taxon>
        <taxon>Rhodobacterales</taxon>
        <taxon>Roseobacteraceae</taxon>
        <taxon>Roseovarius</taxon>
    </lineage>
</organism>
<feature type="compositionally biased region" description="Gly residues" evidence="3">
    <location>
        <begin position="828"/>
        <end position="839"/>
    </location>
</feature>
<evidence type="ECO:0000256" key="3">
    <source>
        <dbReference type="SAM" id="MobiDB-lite"/>
    </source>
</evidence>
<dbReference type="AlphaFoldDB" id="A0A1X7BXJ2"/>
<dbReference type="Proteomes" id="UP000193224">
    <property type="component" value="Unassembled WGS sequence"/>
</dbReference>
<dbReference type="InterPro" id="IPR028992">
    <property type="entry name" value="Hedgehog/Intein_dom"/>
</dbReference>
<dbReference type="SUPFAM" id="SSF49899">
    <property type="entry name" value="Concanavalin A-like lectins/glucanases"/>
    <property type="match status" value="1"/>
</dbReference>
<dbReference type="GO" id="GO:0005576">
    <property type="term" value="C:extracellular region"/>
    <property type="evidence" value="ECO:0007669"/>
    <property type="project" value="UniProtKB-SubCell"/>
</dbReference>
<evidence type="ECO:0000313" key="6">
    <source>
        <dbReference type="Proteomes" id="UP000193224"/>
    </source>
</evidence>
<dbReference type="Pfam" id="PF13403">
    <property type="entry name" value="Hint_2"/>
    <property type="match status" value="1"/>
</dbReference>
<dbReference type="PANTHER" id="PTHR38340:SF1">
    <property type="entry name" value="S-LAYER PROTEIN"/>
    <property type="match status" value="1"/>
</dbReference>
<evidence type="ECO:0000256" key="2">
    <source>
        <dbReference type="ARBA" id="ARBA00022525"/>
    </source>
</evidence>
<dbReference type="CDD" id="cd11304">
    <property type="entry name" value="Cadherin_repeat"/>
    <property type="match status" value="1"/>
</dbReference>
<dbReference type="Gene3D" id="2.60.120.200">
    <property type="match status" value="1"/>
</dbReference>